<feature type="compositionally biased region" description="Basic and acidic residues" evidence="2">
    <location>
        <begin position="718"/>
        <end position="732"/>
    </location>
</feature>
<feature type="compositionally biased region" description="Acidic residues" evidence="2">
    <location>
        <begin position="677"/>
        <end position="691"/>
    </location>
</feature>
<dbReference type="InterPro" id="IPR031160">
    <property type="entry name" value="F_BAR_dom"/>
</dbReference>
<dbReference type="PROSITE" id="PS50186">
    <property type="entry name" value="DEP"/>
    <property type="match status" value="1"/>
</dbReference>
<dbReference type="Gene3D" id="1.20.1270.60">
    <property type="entry name" value="Arfaptin homology (AH) domain/BAR domain"/>
    <property type="match status" value="2"/>
</dbReference>
<dbReference type="InterPro" id="IPR036388">
    <property type="entry name" value="WH-like_DNA-bd_sf"/>
</dbReference>
<dbReference type="GO" id="GO:0005096">
    <property type="term" value="F:GTPase activator activity"/>
    <property type="evidence" value="ECO:0007669"/>
    <property type="project" value="EnsemblFungi"/>
</dbReference>
<dbReference type="GO" id="GO:0007010">
    <property type="term" value="P:cytoskeleton organization"/>
    <property type="evidence" value="ECO:0007669"/>
    <property type="project" value="TreeGrafter"/>
</dbReference>
<dbReference type="STRING" id="1071380.I2H2Y4"/>
<dbReference type="Proteomes" id="UP000002866">
    <property type="component" value="Chromosome 4"/>
</dbReference>
<dbReference type="PROSITE" id="PS50238">
    <property type="entry name" value="RHOGAP"/>
    <property type="match status" value="1"/>
</dbReference>
<name>I2H2Y4_HENB6</name>
<proteinExistence type="predicted"/>
<feature type="domain" description="DEP" evidence="3">
    <location>
        <begin position="217"/>
        <end position="297"/>
    </location>
</feature>
<dbReference type="Gene3D" id="1.10.555.10">
    <property type="entry name" value="Rho GTPase activation protein"/>
    <property type="match status" value="1"/>
</dbReference>
<feature type="domain" description="F-BAR" evidence="5">
    <location>
        <begin position="2"/>
        <end position="496"/>
    </location>
</feature>
<dbReference type="RefSeq" id="XP_004180255.1">
    <property type="nucleotide sequence ID" value="XM_004180207.1"/>
</dbReference>
<evidence type="ECO:0000256" key="2">
    <source>
        <dbReference type="SAM" id="MobiDB-lite"/>
    </source>
</evidence>
<dbReference type="PANTHER" id="PTHR23065:SF17">
    <property type="entry name" value="RHO-GTPASE-ACTIVATING PROTEIN RGD2"/>
    <property type="match status" value="1"/>
</dbReference>
<reference evidence="6 7" key="1">
    <citation type="journal article" date="2011" name="Proc. Natl. Acad. Sci. U.S.A.">
        <title>Evolutionary erosion of yeast sex chromosomes by mating-type switching accidents.</title>
        <authorList>
            <person name="Gordon J.L."/>
            <person name="Armisen D."/>
            <person name="Proux-Wera E."/>
            <person name="Oheigeartaigh S.S."/>
            <person name="Byrne K.P."/>
            <person name="Wolfe K.H."/>
        </authorList>
    </citation>
    <scope>NUCLEOTIDE SEQUENCE [LARGE SCALE GENOMIC DNA]</scope>
    <source>
        <strain evidence="7">ATCC 34711 / CBS 6284 / DSM 70876 / NBRC 10599 / NRRL Y-10934 / UCD 77-7</strain>
    </source>
</reference>
<dbReference type="SUPFAM" id="SSF46785">
    <property type="entry name" value="Winged helix' DNA-binding domain"/>
    <property type="match status" value="1"/>
</dbReference>
<evidence type="ECO:0000313" key="6">
    <source>
        <dbReference type="EMBL" id="CCH60736.1"/>
    </source>
</evidence>
<dbReference type="CDD" id="cd04399">
    <property type="entry name" value="RhoGAP_fRGD2"/>
    <property type="match status" value="1"/>
</dbReference>
<feature type="compositionally biased region" description="Polar residues" evidence="2">
    <location>
        <begin position="702"/>
        <end position="713"/>
    </location>
</feature>
<evidence type="ECO:0000313" key="7">
    <source>
        <dbReference type="Proteomes" id="UP000002866"/>
    </source>
</evidence>
<dbReference type="Pfam" id="PF00610">
    <property type="entry name" value="DEP"/>
    <property type="match status" value="1"/>
</dbReference>
<dbReference type="EMBL" id="HE806319">
    <property type="protein sequence ID" value="CCH60736.1"/>
    <property type="molecule type" value="Genomic_DNA"/>
</dbReference>
<dbReference type="InterPro" id="IPR027267">
    <property type="entry name" value="AH/BAR_dom_sf"/>
</dbReference>
<evidence type="ECO:0000259" key="3">
    <source>
        <dbReference type="PROSITE" id="PS50186"/>
    </source>
</evidence>
<dbReference type="GeneID" id="14495772"/>
<accession>I2H2Y4</accession>
<dbReference type="SMART" id="SM00049">
    <property type="entry name" value="DEP"/>
    <property type="match status" value="1"/>
</dbReference>
<dbReference type="Gene3D" id="1.10.10.10">
    <property type="entry name" value="Winged helix-like DNA-binding domain superfamily/Winged helix DNA-binding domain"/>
    <property type="match status" value="1"/>
</dbReference>
<keyword evidence="1" id="KW-0175">Coiled coil</keyword>
<dbReference type="GO" id="GO:0005737">
    <property type="term" value="C:cytoplasm"/>
    <property type="evidence" value="ECO:0007669"/>
    <property type="project" value="TreeGrafter"/>
</dbReference>
<gene>
    <name evidence="6" type="primary">TBLA0D02320</name>
    <name evidence="6" type="ORF">TBLA_0D02320</name>
</gene>
<dbReference type="SMART" id="SM00055">
    <property type="entry name" value="FCH"/>
    <property type="match status" value="1"/>
</dbReference>
<evidence type="ECO:0000256" key="1">
    <source>
        <dbReference type="PROSITE-ProRule" id="PRU01077"/>
    </source>
</evidence>
<dbReference type="Pfam" id="PF00611">
    <property type="entry name" value="FCH"/>
    <property type="match status" value="1"/>
</dbReference>
<protein>
    <recommendedName>
        <fullName evidence="8">Rho-GAP domain-containing protein</fullName>
    </recommendedName>
</protein>
<dbReference type="InterPro" id="IPR008936">
    <property type="entry name" value="Rho_GTPase_activation_prot"/>
</dbReference>
<feature type="region of interest" description="Disordered" evidence="2">
    <location>
        <begin position="317"/>
        <end position="365"/>
    </location>
</feature>
<evidence type="ECO:0008006" key="8">
    <source>
        <dbReference type="Google" id="ProtNLM"/>
    </source>
</evidence>
<dbReference type="OrthoDB" id="2155291at2759"/>
<evidence type="ECO:0000259" key="4">
    <source>
        <dbReference type="PROSITE" id="PS50238"/>
    </source>
</evidence>
<feature type="compositionally biased region" description="Low complexity" evidence="2">
    <location>
        <begin position="317"/>
        <end position="356"/>
    </location>
</feature>
<dbReference type="KEGG" id="tbl:TBLA_0D02320"/>
<dbReference type="SMART" id="SM00324">
    <property type="entry name" value="RhoGAP"/>
    <property type="match status" value="1"/>
</dbReference>
<dbReference type="InterPro" id="IPR036390">
    <property type="entry name" value="WH_DNA-bd_sf"/>
</dbReference>
<dbReference type="InParanoid" id="I2H2Y4"/>
<dbReference type="PROSITE" id="PS51741">
    <property type="entry name" value="F_BAR"/>
    <property type="match status" value="1"/>
</dbReference>
<dbReference type="GO" id="GO:0005886">
    <property type="term" value="C:plasma membrane"/>
    <property type="evidence" value="ECO:0007669"/>
    <property type="project" value="TreeGrafter"/>
</dbReference>
<dbReference type="InterPro" id="IPR001060">
    <property type="entry name" value="FCH_dom"/>
</dbReference>
<dbReference type="HOGENOM" id="CLU_008201_1_0_1"/>
<dbReference type="InterPro" id="IPR000198">
    <property type="entry name" value="RhoGAP_dom"/>
</dbReference>
<dbReference type="GO" id="GO:0007264">
    <property type="term" value="P:small GTPase-mediated signal transduction"/>
    <property type="evidence" value="ECO:0007669"/>
    <property type="project" value="EnsemblFungi"/>
</dbReference>
<dbReference type="PANTHER" id="PTHR23065">
    <property type="entry name" value="PROLINE-SERINE-THREONINE PHOSPHATASE INTERACTING PROTEIN 1"/>
    <property type="match status" value="1"/>
</dbReference>
<feature type="domain" description="Rho-GAP" evidence="4">
    <location>
        <begin position="530"/>
        <end position="823"/>
    </location>
</feature>
<evidence type="ECO:0000259" key="5">
    <source>
        <dbReference type="PROSITE" id="PS51741"/>
    </source>
</evidence>
<dbReference type="eggNOG" id="ENOG502QQWB">
    <property type="taxonomic scope" value="Eukaryota"/>
</dbReference>
<dbReference type="SUPFAM" id="SSF103657">
    <property type="entry name" value="BAR/IMD domain-like"/>
    <property type="match status" value="1"/>
</dbReference>
<dbReference type="InterPro" id="IPR000591">
    <property type="entry name" value="DEP_dom"/>
</dbReference>
<dbReference type="SUPFAM" id="SSF48350">
    <property type="entry name" value="GTPase activation domain, GAP"/>
    <property type="match status" value="1"/>
</dbReference>
<dbReference type="FunCoup" id="I2H2Y4">
    <property type="interactions" value="75"/>
</dbReference>
<keyword evidence="7" id="KW-1185">Reference proteome</keyword>
<feature type="region of interest" description="Disordered" evidence="2">
    <location>
        <begin position="668"/>
        <end position="732"/>
    </location>
</feature>
<organism evidence="6 7">
    <name type="scientific">Henningerozyma blattae (strain ATCC 34711 / CBS 6284 / DSM 70876 / NBRC 10599 / NRRL Y-10934 / UCD 77-7)</name>
    <name type="common">Yeast</name>
    <name type="synonym">Tetrapisispora blattae</name>
    <dbReference type="NCBI Taxonomy" id="1071380"/>
    <lineage>
        <taxon>Eukaryota</taxon>
        <taxon>Fungi</taxon>
        <taxon>Dikarya</taxon>
        <taxon>Ascomycota</taxon>
        <taxon>Saccharomycotina</taxon>
        <taxon>Saccharomycetes</taxon>
        <taxon>Saccharomycetales</taxon>
        <taxon>Saccharomycetaceae</taxon>
        <taxon>Henningerozyma</taxon>
    </lineage>
</organism>
<dbReference type="AlphaFoldDB" id="I2H2Y4"/>
<sequence length="832" mass="95662">MPSFADSFWSEDLTSGLEKLFNQMYHGNDQNNLFIQLFASRMQFEVSYGRQLYTINDNIENLEEFHLKSEFYTTDSAFSHLLNKMSNEGDYHLNIASNIEILVLRPFSKWCKEHHDRIKYSEKTLKKSVENFKKSKTMINKLETEYFNKCRSLEDFKRLNFNEKDLGDTVETLKLFEKKNQQVQKENDHKKFATLASIDFDYITMRQTLKLLLLDLPKSDYKLPFLKFTITNTNNGNEITNFLLEQMSLKDVEQAEQFGQDLLNLGFIKYCNGVGNSFANSKKFQFQWKPYAYKFANIQIPDSQSISFTTTAATAATPTVTTSTKRSTSESGSLDSISLSTTITPTPPSTNATSTPNGKATDINIDNDKINSETVIEYHKPKPKNSPVPISDDLLALMTKHVSEKENTLFKLIRDVDKSDNKYFEECFKMDDLRCSIEELMIDHLSFMEKCEIDRLNAIKKATFDFCSIIGNKVISLKTCIEGMMEAENSIDTTKDLLNMILENHTGTFQPKVITYNNYYNPGNYQNFGIDLETRCRLDKKVVPLIISTILSFMDQLYPEMSNDKIRTSTWTLPVKLAETHKLRSILNEIPFTDNNQVLNILRESHSEPTTIASVLKIYLLELPEPLITNNIYDVLKVLYNDYPPTRETSTEGKSMNKKVEKISEKISEENERRDNENDDDANDDDDDTTAVDDIKPDNKSNPRSFSDANSESGLLLENKEVQGSKEHVDQKKIDDDRIKGLSTILTSLSKPHIATLDAISTHFYRLIKIIKMGDDGEKLAKDFKDKISQEFANCIIKINKPDELDLGCKIFYDLLTNKKQIFRELKKSKDK</sequence>
<dbReference type="GO" id="GO:0000935">
    <property type="term" value="C:division septum"/>
    <property type="evidence" value="ECO:0007669"/>
    <property type="project" value="TreeGrafter"/>
</dbReference>